<feature type="domain" description="Glycosyltransferase subfamily 4-like N-terminal" evidence="6">
    <location>
        <begin position="29"/>
        <end position="172"/>
    </location>
</feature>
<keyword evidence="2" id="KW-0328">Glycosyltransferase</keyword>
<dbReference type="Gene3D" id="3.40.50.2000">
    <property type="entry name" value="Glycogen Phosphorylase B"/>
    <property type="match status" value="2"/>
</dbReference>
<dbReference type="GO" id="GO:0016757">
    <property type="term" value="F:glycosyltransferase activity"/>
    <property type="evidence" value="ECO:0007669"/>
    <property type="project" value="UniProtKB-KW"/>
</dbReference>
<keyword evidence="8" id="KW-1185">Reference proteome</keyword>
<dbReference type="Pfam" id="PF00534">
    <property type="entry name" value="Glycos_transf_1"/>
    <property type="match status" value="1"/>
</dbReference>
<evidence type="ECO:0000256" key="4">
    <source>
        <dbReference type="SAM" id="MobiDB-lite"/>
    </source>
</evidence>
<dbReference type="Pfam" id="PF13579">
    <property type="entry name" value="Glyco_trans_4_4"/>
    <property type="match status" value="1"/>
</dbReference>
<dbReference type="AlphaFoldDB" id="A0A6G2B823"/>
<dbReference type="SUPFAM" id="SSF53756">
    <property type="entry name" value="UDP-Glycosyltransferase/glycogen phosphorylase"/>
    <property type="match status" value="1"/>
</dbReference>
<sequence>MSSPPAPPRGRPSLHVVQVIGGRSARVLAHVRSLAAGMTARGLRVTVCAPSGTDRDHGFTAAGARFVALTGRTDAETVTVLRAVCADADVVHAHGLRGGAPTVLALCGRHRAPLVVTWHARAQSVGVRARLTRLVERRVVRSARVVLGTTSDLVDRARRHGARDARLTPVSPAVPRAGSGGPPDLPLPAPLPARGRGPADGAEVEREKKRAELGVTGRPLVVSVGRLVPRQGHSTLLTASRAWRRLDPPPLLAVVGEGPERPVLQRRIEAEDLPVRLLGRREDALELPAIADVVVLPARWEGRALVAQEALRAGVPLVATAVGGVPELVGDAALLVPYGDADALADAVAGLLADSRLRRRLARAGRAQAATWPSEDETVAQTLSLYDELVQGS</sequence>
<evidence type="ECO:0000259" key="6">
    <source>
        <dbReference type="Pfam" id="PF13579"/>
    </source>
</evidence>
<evidence type="ECO:0000313" key="7">
    <source>
        <dbReference type="EMBL" id="MTE18411.1"/>
    </source>
</evidence>
<protein>
    <recommendedName>
        <fullName evidence="1">D-inositol 3-phosphate glycosyltransferase</fullName>
    </recommendedName>
</protein>
<evidence type="ECO:0000256" key="2">
    <source>
        <dbReference type="ARBA" id="ARBA00022676"/>
    </source>
</evidence>
<feature type="region of interest" description="Disordered" evidence="4">
    <location>
        <begin position="163"/>
        <end position="209"/>
    </location>
</feature>
<evidence type="ECO:0000313" key="8">
    <source>
        <dbReference type="Proteomes" id="UP000473014"/>
    </source>
</evidence>
<dbReference type="Proteomes" id="UP000473014">
    <property type="component" value="Unassembled WGS sequence"/>
</dbReference>
<feature type="domain" description="Glycosyl transferase family 1" evidence="5">
    <location>
        <begin position="206"/>
        <end position="367"/>
    </location>
</feature>
<gene>
    <name evidence="7" type="ORF">F0L17_04550</name>
</gene>
<feature type="compositionally biased region" description="Low complexity" evidence="4">
    <location>
        <begin position="192"/>
        <end position="201"/>
    </location>
</feature>
<dbReference type="RefSeq" id="WP_162465788.1">
    <property type="nucleotide sequence ID" value="NZ_WIXO01000001.1"/>
</dbReference>
<dbReference type="PANTHER" id="PTHR12526:SF510">
    <property type="entry name" value="D-INOSITOL 3-PHOSPHATE GLYCOSYLTRANSFERASE"/>
    <property type="match status" value="1"/>
</dbReference>
<dbReference type="PANTHER" id="PTHR12526">
    <property type="entry name" value="GLYCOSYLTRANSFERASE"/>
    <property type="match status" value="1"/>
</dbReference>
<reference evidence="7 8" key="1">
    <citation type="submission" date="2019-11" db="EMBL/GenBank/DDBJ databases">
        <authorList>
            <person name="Yuan L."/>
        </authorList>
    </citation>
    <scope>NUCLEOTIDE SEQUENCE [LARGE SCALE GENOMIC DNA]</scope>
    <source>
        <strain evidence="7 8">TRM43335</strain>
    </source>
</reference>
<dbReference type="EMBL" id="WIXO01000001">
    <property type="protein sequence ID" value="MTE18411.1"/>
    <property type="molecule type" value="Genomic_DNA"/>
</dbReference>
<dbReference type="InterPro" id="IPR028098">
    <property type="entry name" value="Glyco_trans_4-like_N"/>
</dbReference>
<accession>A0A6G2B823</accession>
<dbReference type="InterPro" id="IPR001296">
    <property type="entry name" value="Glyco_trans_1"/>
</dbReference>
<evidence type="ECO:0000256" key="3">
    <source>
        <dbReference type="ARBA" id="ARBA00022679"/>
    </source>
</evidence>
<evidence type="ECO:0000256" key="1">
    <source>
        <dbReference type="ARBA" id="ARBA00021292"/>
    </source>
</evidence>
<evidence type="ECO:0000259" key="5">
    <source>
        <dbReference type="Pfam" id="PF00534"/>
    </source>
</evidence>
<name>A0A6G2B823_9ACTN</name>
<dbReference type="CDD" id="cd03801">
    <property type="entry name" value="GT4_PimA-like"/>
    <property type="match status" value="1"/>
</dbReference>
<comment type="caution">
    <text evidence="7">The sequence shown here is derived from an EMBL/GenBank/DDBJ whole genome shotgun (WGS) entry which is preliminary data.</text>
</comment>
<organism evidence="7 8">
    <name type="scientific">Streptomyces taklimakanensis</name>
    <dbReference type="NCBI Taxonomy" id="2569853"/>
    <lineage>
        <taxon>Bacteria</taxon>
        <taxon>Bacillati</taxon>
        <taxon>Actinomycetota</taxon>
        <taxon>Actinomycetes</taxon>
        <taxon>Kitasatosporales</taxon>
        <taxon>Streptomycetaceae</taxon>
        <taxon>Streptomyces</taxon>
    </lineage>
</organism>
<keyword evidence="3 7" id="KW-0808">Transferase</keyword>
<proteinExistence type="predicted"/>